<evidence type="ECO:0000256" key="2">
    <source>
        <dbReference type="ARBA" id="ARBA00022840"/>
    </source>
</evidence>
<dbReference type="InterPro" id="IPR004154">
    <property type="entry name" value="Anticodon-bd"/>
</dbReference>
<proteinExistence type="predicted"/>
<evidence type="ECO:0000313" key="6">
    <source>
        <dbReference type="EMBL" id="KDR94329.1"/>
    </source>
</evidence>
<dbReference type="EMBL" id="JJMM01000023">
    <property type="protein sequence ID" value="KDR94329.1"/>
    <property type="molecule type" value="Genomic_DNA"/>
</dbReference>
<dbReference type="GO" id="GO:0004827">
    <property type="term" value="F:proline-tRNA ligase activity"/>
    <property type="evidence" value="ECO:0007669"/>
    <property type="project" value="UniProtKB-EC"/>
</dbReference>
<dbReference type="GO" id="GO:0005829">
    <property type="term" value="C:cytosol"/>
    <property type="evidence" value="ECO:0007669"/>
    <property type="project" value="TreeGrafter"/>
</dbReference>
<accession>A0A069RB85</accession>
<dbReference type="GO" id="GO:0016740">
    <property type="term" value="F:transferase activity"/>
    <property type="evidence" value="ECO:0007669"/>
    <property type="project" value="UniProtKB-ARBA"/>
</dbReference>
<dbReference type="Pfam" id="PF04073">
    <property type="entry name" value="tRNA_edit"/>
    <property type="match status" value="1"/>
</dbReference>
<dbReference type="SUPFAM" id="SSF55826">
    <property type="entry name" value="YbaK/ProRS associated domain"/>
    <property type="match status" value="1"/>
</dbReference>
<dbReference type="PANTHER" id="PTHR42753:SF2">
    <property type="entry name" value="PROLINE--TRNA LIGASE"/>
    <property type="match status" value="1"/>
</dbReference>
<keyword evidence="1" id="KW-0963">Cytoplasm</keyword>
<dbReference type="InterPro" id="IPR036621">
    <property type="entry name" value="Anticodon-bd_dom_sf"/>
</dbReference>
<dbReference type="EC" id="6.1.1.15" evidence="6"/>
<evidence type="ECO:0000256" key="1">
    <source>
        <dbReference type="ARBA" id="ARBA00022490"/>
    </source>
</evidence>
<evidence type="ECO:0000259" key="5">
    <source>
        <dbReference type="Pfam" id="PF04073"/>
    </source>
</evidence>
<dbReference type="GO" id="GO:0005524">
    <property type="term" value="F:ATP binding"/>
    <property type="evidence" value="ECO:0007669"/>
    <property type="project" value="UniProtKB-KW"/>
</dbReference>
<keyword evidence="6" id="KW-0436">Ligase</keyword>
<feature type="domain" description="YbaK/aminoacyl-tRNA synthetase-associated" evidence="5">
    <location>
        <begin position="211"/>
        <end position="326"/>
    </location>
</feature>
<dbReference type="STRING" id="1121324.CLIT_24c00930"/>
<dbReference type="RefSeq" id="WP_038267407.1">
    <property type="nucleotide sequence ID" value="NZ_FSRH01000014.1"/>
</dbReference>
<organism evidence="6 7">
    <name type="scientific">Peptoclostridium litorale DSM 5388</name>
    <dbReference type="NCBI Taxonomy" id="1121324"/>
    <lineage>
        <taxon>Bacteria</taxon>
        <taxon>Bacillati</taxon>
        <taxon>Bacillota</taxon>
        <taxon>Clostridia</taxon>
        <taxon>Peptostreptococcales</taxon>
        <taxon>Peptoclostridiaceae</taxon>
        <taxon>Peptoclostridium</taxon>
    </lineage>
</organism>
<comment type="caution">
    <text evidence="6">The sequence shown here is derived from an EMBL/GenBank/DDBJ whole genome shotgun (WGS) entry which is preliminary data.</text>
</comment>
<dbReference type="eggNOG" id="COG0442">
    <property type="taxonomic scope" value="Bacteria"/>
</dbReference>
<feature type="domain" description="Anticodon-binding" evidence="4">
    <location>
        <begin position="423"/>
        <end position="507"/>
    </location>
</feature>
<dbReference type="InterPro" id="IPR045864">
    <property type="entry name" value="aa-tRNA-synth_II/BPL/LPL"/>
</dbReference>
<dbReference type="Gene3D" id="3.40.50.800">
    <property type="entry name" value="Anticodon-binding domain"/>
    <property type="match status" value="1"/>
</dbReference>
<dbReference type="SUPFAM" id="SSF55681">
    <property type="entry name" value="Class II aaRS and biotin synthetases"/>
    <property type="match status" value="1"/>
</dbReference>
<keyword evidence="2" id="KW-0547">Nucleotide-binding</keyword>
<protein>
    <submittedName>
        <fullName evidence="6">Proline--tRNA ligase ProS</fullName>
        <ecNumber evidence="6">6.1.1.15</ecNumber>
    </submittedName>
</protein>
<dbReference type="InterPro" id="IPR044140">
    <property type="entry name" value="ProRS_anticodon_short"/>
</dbReference>
<evidence type="ECO:0000259" key="4">
    <source>
        <dbReference type="Pfam" id="PF03129"/>
    </source>
</evidence>
<dbReference type="PANTHER" id="PTHR42753">
    <property type="entry name" value="MITOCHONDRIAL RIBOSOME PROTEIN L39/PROLYL-TRNA LIGASE FAMILY MEMBER"/>
    <property type="match status" value="1"/>
</dbReference>
<dbReference type="Proteomes" id="UP000027946">
    <property type="component" value="Unassembled WGS sequence"/>
</dbReference>
<keyword evidence="2" id="KW-0067">ATP-binding</keyword>
<dbReference type="GO" id="GO:0006433">
    <property type="term" value="P:prolyl-tRNA aminoacylation"/>
    <property type="evidence" value="ECO:0007669"/>
    <property type="project" value="TreeGrafter"/>
</dbReference>
<dbReference type="GO" id="GO:0002161">
    <property type="term" value="F:aminoacyl-tRNA deacylase activity"/>
    <property type="evidence" value="ECO:0007669"/>
    <property type="project" value="InterPro"/>
</dbReference>
<reference evidence="6 7" key="1">
    <citation type="submission" date="2014-03" db="EMBL/GenBank/DDBJ databases">
        <title>Genome sequence of Clostridium litorale W6, DSM 5388.</title>
        <authorList>
            <person name="Poehlein A."/>
            <person name="Jagirdar A."/>
            <person name="Khonsari B."/>
            <person name="Chibani C.M."/>
            <person name="Gutierrez Gutierrez D.A."/>
            <person name="Davydova E."/>
            <person name="Alghaithi H.S."/>
            <person name="Nair K.P."/>
            <person name="Dhamotharan K."/>
            <person name="Chandran L."/>
            <person name="G W."/>
            <person name="Daniel R."/>
        </authorList>
    </citation>
    <scope>NUCLEOTIDE SEQUENCE [LARGE SCALE GENOMIC DNA]</scope>
    <source>
        <strain evidence="6 7">W6</strain>
    </source>
</reference>
<dbReference type="Pfam" id="PF03129">
    <property type="entry name" value="HGTP_anticodon"/>
    <property type="match status" value="1"/>
</dbReference>
<keyword evidence="3" id="KW-0030">Aminoacyl-tRNA synthetase</keyword>
<keyword evidence="7" id="KW-1185">Reference proteome</keyword>
<dbReference type="GO" id="GO:0140096">
    <property type="term" value="F:catalytic activity, acting on a protein"/>
    <property type="evidence" value="ECO:0007669"/>
    <property type="project" value="UniProtKB-ARBA"/>
</dbReference>
<dbReference type="OrthoDB" id="9809052at2"/>
<dbReference type="InterPro" id="IPR036754">
    <property type="entry name" value="YbaK/aa-tRNA-synt-asso_dom_sf"/>
</dbReference>
<evidence type="ECO:0000256" key="3">
    <source>
        <dbReference type="ARBA" id="ARBA00023146"/>
    </source>
</evidence>
<dbReference type="CDD" id="cd04334">
    <property type="entry name" value="ProRS-INS"/>
    <property type="match status" value="1"/>
</dbReference>
<gene>
    <name evidence="6" type="primary">proS</name>
    <name evidence="6" type="ORF">CLIT_24c00930</name>
</gene>
<sequence length="508" mass="56966">MKLSQLYMKTYKSFPYDMGLESTKLLYRSGLIKFLEDASYSYTPMGKLFADRLRAIIKNSFEGYMDIEMASGEEKNINAYSSDIKSYKELPLNLVYESKYKNSDYKFKDGLLNPKSDKMMKFLSFADEENAAGAYSEAKEKLMGIFKDAGIDPKCLEEGDKATFMLYTDYPLKSFMSCANCGYGGEADELRPVCLDDLSTEEELEMEEVYTPSVGSISDLESFFGSPASMFIKTLLFDVKGEIVAVLLRGDKSINIRLLAEHIGVDENMVQMANESQVREATSADAGFAGPIGLKAGRIFCDEQVLRMKNAVVGANRTDYHIKNVNINRDFKPEEVGIFRMAEEGDVCPVDKAPLKTIQGSCLAQVKISQADSKYLNEEGKEKELFEVSAYVNLDRVMAATVEKNRDDMGILWPKGHSPFEYYIIIGNAKKEEEVAAGEKIYDALLEKGLSAILDDRKERIGSKFKDSELLGIEKVIVAGKLVSEGKVELKNRKTSEKEDVEIEQLLK</sequence>
<name>A0A069RB85_PEPLI</name>
<dbReference type="SUPFAM" id="SSF52954">
    <property type="entry name" value="Class II aaRS ABD-related"/>
    <property type="match status" value="1"/>
</dbReference>
<dbReference type="Gene3D" id="3.90.960.10">
    <property type="entry name" value="YbaK/aminoacyl-tRNA synthetase-associated domain"/>
    <property type="match status" value="1"/>
</dbReference>
<dbReference type="AlphaFoldDB" id="A0A069RB85"/>
<dbReference type="CDD" id="cd00861">
    <property type="entry name" value="ProRS_anticodon_short"/>
    <property type="match status" value="1"/>
</dbReference>
<dbReference type="InterPro" id="IPR050062">
    <property type="entry name" value="Pro-tRNA_synthetase"/>
</dbReference>
<dbReference type="InterPro" id="IPR007214">
    <property type="entry name" value="YbaK/aa-tRNA-synth-assoc-dom"/>
</dbReference>
<evidence type="ECO:0000313" key="7">
    <source>
        <dbReference type="Proteomes" id="UP000027946"/>
    </source>
</evidence>